<evidence type="ECO:0000259" key="2">
    <source>
        <dbReference type="Pfam" id="PF07859"/>
    </source>
</evidence>
<dbReference type="InterPro" id="IPR013094">
    <property type="entry name" value="AB_hydrolase_3"/>
</dbReference>
<dbReference type="AlphaFoldDB" id="A0A8H4N390"/>
<evidence type="ECO:0000313" key="4">
    <source>
        <dbReference type="Proteomes" id="UP000572817"/>
    </source>
</evidence>
<sequence>MDQYDTVEAVAALGVQDPELAEYLKSEEGQNNPMVAMSFKDMVKNAPSFTVPVPPITEYEYPLDIYVRDGYRIGSNVFKPQNQSSHSPLVVLIHGGGFCMGEPLHLMAYARTTAELYGAVVVSISYRLALQFKFPAAFDDVLDCLLWLTSAAAVQSLGYSASAGFVVGGVSAGANLAAAAAQQWVTEKMSPPLTGLWLSIPSVLNEDIVPSEWRHLWISREQNANSMIINKAAMDYIDANYQQDFRSPKYSPFNAPDPHTGLPPTYIQVCGQDLLRDDGLIYEKALRANGVTTKLDVFPGVPHGWNGIFPTLNSSQRSQIDTMKGFGWVLGKDASEQEISKAWAQATAPSS</sequence>
<dbReference type="PANTHER" id="PTHR48081">
    <property type="entry name" value="AB HYDROLASE SUPERFAMILY PROTEIN C4A8.06C"/>
    <property type="match status" value="1"/>
</dbReference>
<gene>
    <name evidence="3" type="ORF">GTA08_BOTSDO08051</name>
</gene>
<comment type="caution">
    <text evidence="3">The sequence shown here is derived from an EMBL/GenBank/DDBJ whole genome shotgun (WGS) entry which is preliminary data.</text>
</comment>
<dbReference type="GO" id="GO:0016787">
    <property type="term" value="F:hydrolase activity"/>
    <property type="evidence" value="ECO:0007669"/>
    <property type="project" value="UniProtKB-KW"/>
</dbReference>
<dbReference type="SUPFAM" id="SSF53474">
    <property type="entry name" value="alpha/beta-Hydrolases"/>
    <property type="match status" value="1"/>
</dbReference>
<reference evidence="3" key="1">
    <citation type="submission" date="2020-04" db="EMBL/GenBank/DDBJ databases">
        <title>Genome Assembly and Annotation of Botryosphaeria dothidea sdau 11-99, a Latent Pathogen of Apple Fruit Ring Rot in China.</title>
        <authorList>
            <person name="Yu C."/>
            <person name="Diao Y."/>
            <person name="Lu Q."/>
            <person name="Zhao J."/>
            <person name="Cui S."/>
            <person name="Peng C."/>
            <person name="He B."/>
            <person name="Liu H."/>
        </authorList>
    </citation>
    <scope>NUCLEOTIDE SEQUENCE [LARGE SCALE GENOMIC DNA]</scope>
    <source>
        <strain evidence="3">Sdau11-99</strain>
    </source>
</reference>
<evidence type="ECO:0000313" key="3">
    <source>
        <dbReference type="EMBL" id="KAF4304391.1"/>
    </source>
</evidence>
<dbReference type="InterPro" id="IPR050300">
    <property type="entry name" value="GDXG_lipolytic_enzyme"/>
</dbReference>
<organism evidence="3 4">
    <name type="scientific">Botryosphaeria dothidea</name>
    <dbReference type="NCBI Taxonomy" id="55169"/>
    <lineage>
        <taxon>Eukaryota</taxon>
        <taxon>Fungi</taxon>
        <taxon>Dikarya</taxon>
        <taxon>Ascomycota</taxon>
        <taxon>Pezizomycotina</taxon>
        <taxon>Dothideomycetes</taxon>
        <taxon>Dothideomycetes incertae sedis</taxon>
        <taxon>Botryosphaeriales</taxon>
        <taxon>Botryosphaeriaceae</taxon>
        <taxon>Botryosphaeria</taxon>
    </lineage>
</organism>
<dbReference type="OrthoDB" id="408631at2759"/>
<protein>
    <recommendedName>
        <fullName evidence="2">Alpha/beta hydrolase fold-3 domain-containing protein</fullName>
    </recommendedName>
</protein>
<dbReference type="EMBL" id="WWBZ02000051">
    <property type="protein sequence ID" value="KAF4304391.1"/>
    <property type="molecule type" value="Genomic_DNA"/>
</dbReference>
<keyword evidence="4" id="KW-1185">Reference proteome</keyword>
<proteinExistence type="predicted"/>
<dbReference type="InterPro" id="IPR029058">
    <property type="entry name" value="AB_hydrolase_fold"/>
</dbReference>
<dbReference type="Gene3D" id="3.40.50.1820">
    <property type="entry name" value="alpha/beta hydrolase"/>
    <property type="match status" value="1"/>
</dbReference>
<accession>A0A8H4N390</accession>
<dbReference type="PANTHER" id="PTHR48081:SF8">
    <property type="entry name" value="ALPHA_BETA HYDROLASE FOLD-3 DOMAIN-CONTAINING PROTEIN-RELATED"/>
    <property type="match status" value="1"/>
</dbReference>
<feature type="domain" description="Alpha/beta hydrolase fold-3" evidence="2">
    <location>
        <begin position="90"/>
        <end position="305"/>
    </location>
</feature>
<evidence type="ECO:0000256" key="1">
    <source>
        <dbReference type="ARBA" id="ARBA00022801"/>
    </source>
</evidence>
<keyword evidence="1" id="KW-0378">Hydrolase</keyword>
<dbReference type="Pfam" id="PF07859">
    <property type="entry name" value="Abhydrolase_3"/>
    <property type="match status" value="1"/>
</dbReference>
<name>A0A8H4N390_9PEZI</name>
<dbReference type="Proteomes" id="UP000572817">
    <property type="component" value="Unassembled WGS sequence"/>
</dbReference>